<keyword evidence="2" id="KW-1185">Reference proteome</keyword>
<dbReference type="Proteomes" id="UP000244225">
    <property type="component" value="Unassembled WGS sequence"/>
</dbReference>
<accession>A0A2T5YE76</accession>
<dbReference type="EMBL" id="QBKI01000009">
    <property type="protein sequence ID" value="PTX15016.1"/>
    <property type="molecule type" value="Genomic_DNA"/>
</dbReference>
<protein>
    <submittedName>
        <fullName evidence="1">Uncharacterized protein</fullName>
    </submittedName>
</protein>
<comment type="caution">
    <text evidence="1">The sequence shown here is derived from an EMBL/GenBank/DDBJ whole genome shotgun (WGS) entry which is preliminary data.</text>
</comment>
<dbReference type="RefSeq" id="WP_108213022.1">
    <property type="nucleotide sequence ID" value="NZ_QBKI01000009.1"/>
</dbReference>
<proteinExistence type="predicted"/>
<name>A0A2T5YE76_9BACT</name>
<reference evidence="1 2" key="1">
    <citation type="submission" date="2018-04" db="EMBL/GenBank/DDBJ databases">
        <title>Genomic Encyclopedia of Archaeal and Bacterial Type Strains, Phase II (KMG-II): from individual species to whole genera.</title>
        <authorList>
            <person name="Goeker M."/>
        </authorList>
    </citation>
    <scope>NUCLEOTIDE SEQUENCE [LARGE SCALE GENOMIC DNA]</scope>
    <source>
        <strain evidence="1 2">DSM 100162</strain>
    </source>
</reference>
<organism evidence="1 2">
    <name type="scientific">Pontibacter mucosus</name>
    <dbReference type="NCBI Taxonomy" id="1649266"/>
    <lineage>
        <taxon>Bacteria</taxon>
        <taxon>Pseudomonadati</taxon>
        <taxon>Bacteroidota</taxon>
        <taxon>Cytophagia</taxon>
        <taxon>Cytophagales</taxon>
        <taxon>Hymenobacteraceae</taxon>
        <taxon>Pontibacter</taxon>
    </lineage>
</organism>
<evidence type="ECO:0000313" key="2">
    <source>
        <dbReference type="Proteomes" id="UP000244225"/>
    </source>
</evidence>
<evidence type="ECO:0000313" key="1">
    <source>
        <dbReference type="EMBL" id="PTX15016.1"/>
    </source>
</evidence>
<sequence>MRKDNDTYRDYDDCLTQLLGRKSSNTELTNFVGNQDLLLINRRSPENDAYRISFVNGTEVQLLTDGMLLGGSIQLHSQEGGHRFYTVMLRNRAPWRNTT</sequence>
<gene>
    <name evidence="1" type="ORF">C8N40_109114</name>
</gene>
<dbReference type="OrthoDB" id="854799at2"/>
<dbReference type="AlphaFoldDB" id="A0A2T5YE76"/>